<dbReference type="WBParaSite" id="SMRG1_51010.2">
    <property type="protein sequence ID" value="SMRG1_51010.2"/>
    <property type="gene ID" value="SMRG1_51010"/>
</dbReference>
<dbReference type="Pfam" id="PF05811">
    <property type="entry name" value="DUF842"/>
    <property type="match status" value="1"/>
</dbReference>
<evidence type="ECO:0000313" key="3">
    <source>
        <dbReference type="WBParaSite" id="SMRG1_51010.2"/>
    </source>
</evidence>
<accession>A0AA84ZWJ4</accession>
<name>A0AA84ZWJ4_9TREM</name>
<evidence type="ECO:0000313" key="2">
    <source>
        <dbReference type="Proteomes" id="UP000050790"/>
    </source>
</evidence>
<sequence>MDKLSDSLQRDINKLQTDYHKAIEKELGNLDIAYLRKIQVSNKLLTNNIQANYFQCGLKCCEDPDASITEVQHCVERCEVPLSKAHEIMQSEVSSFQARLQLCASECANQARDKLPSNATESQLKNAQREILACSQKCVDTQLSMGLPALITRLKDQLQKLKQNQIHIAN</sequence>
<comment type="similarity">
    <text evidence="1">Belongs to the FAM136 family.</text>
</comment>
<evidence type="ECO:0000256" key="1">
    <source>
        <dbReference type="ARBA" id="ARBA00009952"/>
    </source>
</evidence>
<reference evidence="3" key="1">
    <citation type="submission" date="2023-11" db="UniProtKB">
        <authorList>
            <consortium name="WormBaseParasite"/>
        </authorList>
    </citation>
    <scope>IDENTIFICATION</scope>
</reference>
<protein>
    <submittedName>
        <fullName evidence="3">Protein FAM136A</fullName>
    </submittedName>
</protein>
<organism evidence="2 3">
    <name type="scientific">Schistosoma margrebowiei</name>
    <dbReference type="NCBI Taxonomy" id="48269"/>
    <lineage>
        <taxon>Eukaryota</taxon>
        <taxon>Metazoa</taxon>
        <taxon>Spiralia</taxon>
        <taxon>Lophotrochozoa</taxon>
        <taxon>Platyhelminthes</taxon>
        <taxon>Trematoda</taxon>
        <taxon>Digenea</taxon>
        <taxon>Strigeidida</taxon>
        <taxon>Schistosomatoidea</taxon>
        <taxon>Schistosomatidae</taxon>
        <taxon>Schistosoma</taxon>
    </lineage>
</organism>
<dbReference type="Proteomes" id="UP000050790">
    <property type="component" value="Unassembled WGS sequence"/>
</dbReference>
<dbReference type="PANTHER" id="PTHR21096:SF0">
    <property type="entry name" value="PROTEIN FAM136A"/>
    <property type="match status" value="1"/>
</dbReference>
<dbReference type="InterPro" id="IPR008560">
    <property type="entry name" value="DUF842_euk"/>
</dbReference>
<dbReference type="GO" id="GO:0005737">
    <property type="term" value="C:cytoplasm"/>
    <property type="evidence" value="ECO:0007669"/>
    <property type="project" value="TreeGrafter"/>
</dbReference>
<dbReference type="PANTHER" id="PTHR21096">
    <property type="entry name" value="PROTEIN FAM136A"/>
    <property type="match status" value="1"/>
</dbReference>
<proteinExistence type="inferred from homology"/>
<dbReference type="AlphaFoldDB" id="A0AA84ZWJ4"/>